<dbReference type="GO" id="GO:0005737">
    <property type="term" value="C:cytoplasm"/>
    <property type="evidence" value="ECO:0007669"/>
    <property type="project" value="TreeGrafter"/>
</dbReference>
<dbReference type="AlphaFoldDB" id="A0A829YRD6"/>
<dbReference type="SUPFAM" id="SSF51905">
    <property type="entry name" value="FAD/NAD(P)-binding domain"/>
    <property type="match status" value="1"/>
</dbReference>
<sequence length="427" mass="47011">MTTDPNTAISYYAASANPAPEHPQLQGDVTADVCVVGGGIAGCSTALDLAERGYKVVLLEGQRIGWGASGRSGGQAISGFASGQSKLVQQVGAENAKRMWDISVEGLQLIRDRVARYNIDCDLHWGQMHVAIKPRQRDVLLHEQREAEETYGYRQLEFLERGQVESLLETKRYIAGLYDRGGGHLHPLNYTLGLAAAASAAGVSIHERSLVTNISYDQPAMVSTATGRVRAKYVVLCCNAYLNTLVPSLRSRIMPVGTYIVATESLGAARMQRLMRENIAVTDINFVLDYFRRSADFRLLFGGRVSYSGLDPFNTASATRKRMIKVFPQLSDVRVEYAWGGYVDITMSRAPDFGRLAPHIYYLQGFSGHGIALTGIAGRLAAEAIAGQAERFDLFTRLKHRNFPGGELLRMPALVLAMLWYRARDLL</sequence>
<gene>
    <name evidence="3" type="ORF">GCM10011487_69960</name>
</gene>
<dbReference type="Pfam" id="PF01266">
    <property type="entry name" value="DAO"/>
    <property type="match status" value="1"/>
</dbReference>
<dbReference type="RefSeq" id="WP_161816567.1">
    <property type="nucleotide sequence ID" value="NZ_BLJN01000013.1"/>
</dbReference>
<reference evidence="4" key="1">
    <citation type="submission" date="2020-01" db="EMBL/GenBank/DDBJ databases">
        <title>'Steroidobacter agaridevorans' sp. nov., agar-degrading bacteria isolated from rhizosphere soils.</title>
        <authorList>
            <person name="Ikenaga M."/>
            <person name="Kataoka M."/>
            <person name="Murouchi A."/>
            <person name="Katsuragi S."/>
            <person name="Sakai M."/>
        </authorList>
    </citation>
    <scope>NUCLEOTIDE SEQUENCE [LARGE SCALE GENOMIC DNA]</scope>
    <source>
        <strain evidence="4">YU21-B</strain>
    </source>
</reference>
<evidence type="ECO:0000313" key="4">
    <source>
        <dbReference type="Proteomes" id="UP000445000"/>
    </source>
</evidence>
<evidence type="ECO:0000259" key="2">
    <source>
        <dbReference type="Pfam" id="PF01266"/>
    </source>
</evidence>
<evidence type="ECO:0000313" key="3">
    <source>
        <dbReference type="EMBL" id="GFE84996.1"/>
    </source>
</evidence>
<organism evidence="3 4">
    <name type="scientific">Steroidobacter agaridevorans</name>
    <dbReference type="NCBI Taxonomy" id="2695856"/>
    <lineage>
        <taxon>Bacteria</taxon>
        <taxon>Pseudomonadati</taxon>
        <taxon>Pseudomonadota</taxon>
        <taxon>Gammaproteobacteria</taxon>
        <taxon>Steroidobacterales</taxon>
        <taxon>Steroidobacteraceae</taxon>
        <taxon>Steroidobacter</taxon>
    </lineage>
</organism>
<dbReference type="Gene3D" id="3.50.50.60">
    <property type="entry name" value="FAD/NAD(P)-binding domain"/>
    <property type="match status" value="1"/>
</dbReference>
<name>A0A829YRD6_9GAMM</name>
<comment type="caution">
    <text evidence="3">The sequence shown here is derived from an EMBL/GenBank/DDBJ whole genome shotgun (WGS) entry which is preliminary data.</text>
</comment>
<dbReference type="PANTHER" id="PTHR13847:SF281">
    <property type="entry name" value="FAD DEPENDENT OXIDOREDUCTASE DOMAIN-CONTAINING PROTEIN"/>
    <property type="match status" value="1"/>
</dbReference>
<dbReference type="InterPro" id="IPR006076">
    <property type="entry name" value="FAD-dep_OxRdtase"/>
</dbReference>
<dbReference type="InterPro" id="IPR036188">
    <property type="entry name" value="FAD/NAD-bd_sf"/>
</dbReference>
<feature type="domain" description="FAD dependent oxidoreductase" evidence="2">
    <location>
        <begin position="32"/>
        <end position="383"/>
    </location>
</feature>
<dbReference type="PANTHER" id="PTHR13847">
    <property type="entry name" value="SARCOSINE DEHYDROGENASE-RELATED"/>
    <property type="match status" value="1"/>
</dbReference>
<dbReference type="EMBL" id="BLJN01000013">
    <property type="protein sequence ID" value="GFE84996.1"/>
    <property type="molecule type" value="Genomic_DNA"/>
</dbReference>
<proteinExistence type="predicted"/>
<keyword evidence="4" id="KW-1185">Reference proteome</keyword>
<evidence type="ECO:0000256" key="1">
    <source>
        <dbReference type="ARBA" id="ARBA00023002"/>
    </source>
</evidence>
<keyword evidence="1" id="KW-0560">Oxidoreductase</keyword>
<dbReference type="Gene3D" id="3.30.9.10">
    <property type="entry name" value="D-Amino Acid Oxidase, subunit A, domain 2"/>
    <property type="match status" value="1"/>
</dbReference>
<accession>A0A829YRD6</accession>
<dbReference type="GO" id="GO:0016491">
    <property type="term" value="F:oxidoreductase activity"/>
    <property type="evidence" value="ECO:0007669"/>
    <property type="project" value="UniProtKB-KW"/>
</dbReference>
<dbReference type="Proteomes" id="UP000445000">
    <property type="component" value="Unassembled WGS sequence"/>
</dbReference>
<protein>
    <submittedName>
        <fullName evidence="3">Oxidoreductase</fullName>
    </submittedName>
</protein>